<dbReference type="SMR" id="A0A3B5Y203"/>
<dbReference type="AlphaFoldDB" id="A0A3B5Y203"/>
<dbReference type="PANTHER" id="PTHR48459">
    <property type="entry name" value="CUE DOMAIN-CONTAINING PROTEIN"/>
    <property type="match status" value="1"/>
</dbReference>
<feature type="domain" description="CUE" evidence="3">
    <location>
        <begin position="3"/>
        <end position="46"/>
    </location>
</feature>
<dbReference type="CDD" id="cd14279">
    <property type="entry name" value="CUE"/>
    <property type="match status" value="1"/>
</dbReference>
<dbReference type="Gramene" id="TraesCS1A02G256300.2">
    <property type="protein sequence ID" value="TraesCS1A02G256300.2"/>
    <property type="gene ID" value="TraesCS1A02G256300"/>
</dbReference>
<evidence type="ECO:0000256" key="2">
    <source>
        <dbReference type="SAM" id="MobiDB-lite"/>
    </source>
</evidence>
<dbReference type="OrthoDB" id="620544at2759"/>
<organism evidence="4">
    <name type="scientific">Triticum aestivum</name>
    <name type="common">Wheat</name>
    <dbReference type="NCBI Taxonomy" id="4565"/>
    <lineage>
        <taxon>Eukaryota</taxon>
        <taxon>Viridiplantae</taxon>
        <taxon>Streptophyta</taxon>
        <taxon>Embryophyta</taxon>
        <taxon>Tracheophyta</taxon>
        <taxon>Spermatophyta</taxon>
        <taxon>Magnoliopsida</taxon>
        <taxon>Liliopsida</taxon>
        <taxon>Poales</taxon>
        <taxon>Poaceae</taxon>
        <taxon>BOP clade</taxon>
        <taxon>Pooideae</taxon>
        <taxon>Triticodae</taxon>
        <taxon>Triticeae</taxon>
        <taxon>Triticinae</taxon>
        <taxon>Triticum</taxon>
    </lineage>
</organism>
<name>A0A3B5Y203_WHEAT</name>
<reference evidence="4" key="2">
    <citation type="submission" date="2018-10" db="UniProtKB">
        <authorList>
            <consortium name="EnsemblPlants"/>
        </authorList>
    </citation>
    <scope>IDENTIFICATION</scope>
</reference>
<dbReference type="PROSITE" id="PS51140">
    <property type="entry name" value="CUE"/>
    <property type="match status" value="1"/>
</dbReference>
<evidence type="ECO:0000313" key="4">
    <source>
        <dbReference type="EnsemblPlants" id="TraesCS1A02G256300.2"/>
    </source>
</evidence>
<sequence length="757" mass="82731">MGDHMTVFRSLRELFPQVDPRMLKAVAIEHHKDADSAVVAVLDEVMPSMMGSVEVSSVHHEAAVSKFDFFRSLTVNQDARETGSSSSAGPVGISGAHHEPAEFTKDLFRNVSANHTVGETGASSSAEPFLFSEVMLMNGVKSGSDIHVDEANGNVDSAITTDMQENVVGELDVTSSLELMNGQLDFPSCSVPALNDKQCDLAVQDFLNACNGRSLWSEYIDESLLGKNGNDSINLNVAQVHAHDVDITGPFGESISDTISDAISDAEHQQRTMTLEDFLKSCYSDHSANQVGNGGSLSSEYIVQSLMRKNGSNSINLNVAQVQEQDFDITVPVGDCISQDNPLELPCYHADVDNSFCSKTSTGVPDSVVSPKFLSTEKDTLAPVLDFPIPDTQESFVGSGGVLVHMDNNCDIDYNSKDRVQHGDAFLSSSSELIPDLNSNHFASMASAHSSHSVSIESLEDSIADAKNKKNDLLPSLELVTKMIEDVELLEEKAKVAKRESSISGTSILTKVEELKEMLNHAKEANDMHAGEVFGERSILTTEARELQSRLQRLSDERNSYLVVIEEIRQTLEERLVAAQQEYEAAVKEKDEKEASAQALLSEQEKEMNSIVEESRKLQKEAEENLKLKEFLVERGRIVDTLQGEMAVICEDVSQLKQIVDERLSWSKLQRSTMSSLSSSLHSSLHRSASSSDRTTEAVESKDKHTVAEVARPVAEDPDVDGRKVEMLDGCDSEGASSVGEDNSKQRGSNEDGWELC</sequence>
<feature type="compositionally biased region" description="Basic and acidic residues" evidence="2">
    <location>
        <begin position="694"/>
        <end position="707"/>
    </location>
</feature>
<dbReference type="PANTHER" id="PTHR48459:SF1">
    <property type="entry name" value="CUE DOMAIN-CONTAINING PROTEIN"/>
    <property type="match status" value="1"/>
</dbReference>
<evidence type="ECO:0000313" key="5">
    <source>
        <dbReference type="Proteomes" id="UP000019116"/>
    </source>
</evidence>
<dbReference type="GO" id="GO:0043130">
    <property type="term" value="F:ubiquitin binding"/>
    <property type="evidence" value="ECO:0007669"/>
    <property type="project" value="InterPro"/>
</dbReference>
<feature type="region of interest" description="Disordered" evidence="2">
    <location>
        <begin position="677"/>
        <end position="757"/>
    </location>
</feature>
<keyword evidence="1" id="KW-0175">Coiled coil</keyword>
<evidence type="ECO:0000256" key="1">
    <source>
        <dbReference type="SAM" id="Coils"/>
    </source>
</evidence>
<accession>A0A3B5Y203</accession>
<dbReference type="Proteomes" id="UP000019116">
    <property type="component" value="Chromosome 1A"/>
</dbReference>
<feature type="compositionally biased region" description="Low complexity" evidence="2">
    <location>
        <begin position="677"/>
        <end position="692"/>
    </location>
</feature>
<feature type="coiled-coil region" evidence="1">
    <location>
        <begin position="480"/>
        <end position="621"/>
    </location>
</feature>
<proteinExistence type="predicted"/>
<dbReference type="Gramene" id="TraesCS1A03G0657800.1">
    <property type="protein sequence ID" value="TraesCS1A03G0657800.1.CDS"/>
    <property type="gene ID" value="TraesCS1A03G0657800"/>
</dbReference>
<protein>
    <recommendedName>
        <fullName evidence="3">CUE domain-containing protein</fullName>
    </recommendedName>
</protein>
<evidence type="ECO:0000259" key="3">
    <source>
        <dbReference type="PROSITE" id="PS51140"/>
    </source>
</evidence>
<dbReference type="EnsemblPlants" id="TraesCS1A02G256300.2">
    <property type="protein sequence ID" value="TraesCS1A02G256300.2"/>
    <property type="gene ID" value="TraesCS1A02G256300"/>
</dbReference>
<reference evidence="4" key="1">
    <citation type="submission" date="2018-08" db="EMBL/GenBank/DDBJ databases">
        <authorList>
            <person name="Rossello M."/>
        </authorList>
    </citation>
    <scope>NUCLEOTIDE SEQUENCE [LARGE SCALE GENOMIC DNA]</scope>
    <source>
        <strain evidence="4">cv. Chinese Spring</strain>
    </source>
</reference>
<keyword evidence="5" id="KW-1185">Reference proteome</keyword>
<dbReference type="InterPro" id="IPR003892">
    <property type="entry name" value="CUE"/>
</dbReference>
<gene>
    <name evidence="4" type="primary">LOC123055426</name>
</gene>